<dbReference type="Gene3D" id="3.10.129.10">
    <property type="entry name" value="Hotdog Thioesterase"/>
    <property type="match status" value="1"/>
</dbReference>
<dbReference type="Gene3D" id="1.10.10.10">
    <property type="entry name" value="Winged helix-like DNA-binding domain superfamily/Winged helix DNA-binding domain"/>
    <property type="match status" value="1"/>
</dbReference>
<dbReference type="InterPro" id="IPR036390">
    <property type="entry name" value="WH_DNA-bd_sf"/>
</dbReference>
<dbReference type="EMBL" id="CP027569">
    <property type="protein sequence ID" value="AVO26589.1"/>
    <property type="molecule type" value="Genomic_DNA"/>
</dbReference>
<dbReference type="InterPro" id="IPR006683">
    <property type="entry name" value="Thioestr_dom"/>
</dbReference>
<evidence type="ECO:0000313" key="3">
    <source>
        <dbReference type="EMBL" id="NMK40008.1"/>
    </source>
</evidence>
<evidence type="ECO:0000313" key="4">
    <source>
        <dbReference type="Proteomes" id="UP000238358"/>
    </source>
</evidence>
<dbReference type="NCBIfam" id="NF003359">
    <property type="entry name" value="PRK04424.1"/>
    <property type="match status" value="1"/>
</dbReference>
<dbReference type="InterPro" id="IPR029069">
    <property type="entry name" value="HotDog_dom_sf"/>
</dbReference>
<name>A0A1M6NLT3_MEGEL</name>
<reference evidence="2 4" key="1">
    <citation type="journal article" date="2018" name="Genome Announc.">
        <title>Complete genomes of two Megasphaera elsdenii strains, NCIMB 702410 and ATCC 25940.</title>
        <authorList>
            <person name="Hatmaker E.A."/>
            <person name="O'Dell K."/>
            <person name="Riley L.A."/>
            <person name="Klingeman D.M."/>
            <person name="Guss A.M."/>
        </authorList>
    </citation>
    <scope>NUCLEOTIDE SEQUENCE [LARGE SCALE GENOMIC DNA]</scope>
    <source>
        <strain evidence="2 4">NCIMB702410</strain>
    </source>
</reference>
<dbReference type="InterPro" id="IPR036388">
    <property type="entry name" value="WH-like_DNA-bd_sf"/>
</dbReference>
<protein>
    <submittedName>
        <fullName evidence="3">Transcription factor FapR</fullName>
    </submittedName>
</protein>
<evidence type="ECO:0000259" key="1">
    <source>
        <dbReference type="Pfam" id="PF03061"/>
    </source>
</evidence>
<feature type="domain" description="Thioesterase" evidence="1">
    <location>
        <begin position="113"/>
        <end position="163"/>
    </location>
</feature>
<sequence>MVRIAREKRHALLQKRIEENPFINDEELAEEFSVSVATIRLDRMALGIPEMRIRIRQKAEAAQPKLRNATVVGELVDCIIGKNAISIMTATDDMVDEAHIVRSQCLYAQASSLARTVLNLPVCITAVANIKYKQPVTVGDKLIAKAEVMRQRDQKYYVWVTIRKMRKEVFRAKFIIESLE</sequence>
<evidence type="ECO:0000313" key="2">
    <source>
        <dbReference type="EMBL" id="AVO26589.1"/>
    </source>
</evidence>
<accession>A0A1M6NLT3</accession>
<dbReference type="SUPFAM" id="SSF46785">
    <property type="entry name" value="Winged helix' DNA-binding domain"/>
    <property type="match status" value="1"/>
</dbReference>
<dbReference type="CDD" id="cd03440">
    <property type="entry name" value="hot_dog"/>
    <property type="match status" value="1"/>
</dbReference>
<dbReference type="AlphaFoldDB" id="A0A1M6NLT3"/>
<dbReference type="Proteomes" id="UP000536773">
    <property type="component" value="Unassembled WGS sequence"/>
</dbReference>
<dbReference type="OrthoDB" id="1706183at2"/>
<dbReference type="Proteomes" id="UP000238358">
    <property type="component" value="Chromosome"/>
</dbReference>
<proteinExistence type="predicted"/>
<organism evidence="3 5">
    <name type="scientific">Megasphaera elsdenii</name>
    <dbReference type="NCBI Taxonomy" id="907"/>
    <lineage>
        <taxon>Bacteria</taxon>
        <taxon>Bacillati</taxon>
        <taxon>Bacillota</taxon>
        <taxon>Negativicutes</taxon>
        <taxon>Veillonellales</taxon>
        <taxon>Veillonellaceae</taxon>
        <taxon>Megasphaera</taxon>
    </lineage>
</organism>
<dbReference type="Pfam" id="PF03061">
    <property type="entry name" value="4HBT"/>
    <property type="match status" value="1"/>
</dbReference>
<dbReference type="GeneID" id="97491002"/>
<reference evidence="3 5" key="2">
    <citation type="submission" date="2020-04" db="EMBL/GenBank/DDBJ databases">
        <authorList>
            <person name="Hitch T.C.A."/>
            <person name="Wylensek D."/>
            <person name="Clavel T."/>
        </authorList>
    </citation>
    <scope>NUCLEOTIDE SEQUENCE [LARGE SCALE GENOMIC DNA]</scope>
    <source>
        <strain evidence="3 5">WCA-386-APC-2A</strain>
    </source>
</reference>
<evidence type="ECO:0000313" key="5">
    <source>
        <dbReference type="Proteomes" id="UP000536773"/>
    </source>
</evidence>
<dbReference type="SUPFAM" id="SSF54637">
    <property type="entry name" value="Thioesterase/thiol ester dehydrase-isomerase"/>
    <property type="match status" value="1"/>
</dbReference>
<gene>
    <name evidence="3" type="primary">fapR</name>
    <name evidence="2" type="ORF">C6Y28_02585</name>
    <name evidence="3" type="ORF">HG933_11660</name>
</gene>
<dbReference type="RefSeq" id="WP_014015044.1">
    <property type="nucleotide sequence ID" value="NZ_AP031433.1"/>
</dbReference>
<dbReference type="EMBL" id="JABBJH010000030">
    <property type="protein sequence ID" value="NMK40008.1"/>
    <property type="molecule type" value="Genomic_DNA"/>
</dbReference>